<dbReference type="EMBL" id="AP023322">
    <property type="protein sequence ID" value="BCI61995.1"/>
    <property type="molecule type" value="Genomic_DNA"/>
</dbReference>
<gene>
    <name evidence="1" type="ORF">Cop2CBH44_03480</name>
</gene>
<sequence length="33" mass="3816">MIFSYSEKLDRFLSNDNVEMVVRGILDVLTVDP</sequence>
<protein>
    <submittedName>
        <fullName evidence="1">Uncharacterized protein</fullName>
    </submittedName>
</protein>
<evidence type="ECO:0000313" key="1">
    <source>
        <dbReference type="EMBL" id="BCI61995.1"/>
    </source>
</evidence>
<keyword evidence="2" id="KW-1185">Reference proteome</keyword>
<proteinExistence type="predicted"/>
<accession>A0A7G1HQQ9</accession>
<dbReference type="KEGG" id="copr:Cop2CBH44_03480"/>
<evidence type="ECO:0000313" key="2">
    <source>
        <dbReference type="Proteomes" id="UP000594042"/>
    </source>
</evidence>
<reference evidence="2" key="1">
    <citation type="submission" date="2020-07" db="EMBL/GenBank/DDBJ databases">
        <title>Complete genome sequencing of Coprobacter sp. strain 2CBH44.</title>
        <authorList>
            <person name="Sakamoto M."/>
            <person name="Murakami T."/>
            <person name="Mori H."/>
        </authorList>
    </citation>
    <scope>NUCLEOTIDE SEQUENCE [LARGE SCALE GENOMIC DNA]</scope>
    <source>
        <strain evidence="2">2CBH44</strain>
    </source>
</reference>
<dbReference type="AlphaFoldDB" id="A0A7G1HQQ9"/>
<name>A0A7G1HQQ9_9BACT</name>
<organism evidence="1 2">
    <name type="scientific">Coprobacter secundus subsp. similis</name>
    <dbReference type="NCBI Taxonomy" id="2751153"/>
    <lineage>
        <taxon>Bacteria</taxon>
        <taxon>Pseudomonadati</taxon>
        <taxon>Bacteroidota</taxon>
        <taxon>Bacteroidia</taxon>
        <taxon>Bacteroidales</taxon>
        <taxon>Barnesiellaceae</taxon>
        <taxon>Coprobacter</taxon>
    </lineage>
</organism>
<dbReference type="Proteomes" id="UP000594042">
    <property type="component" value="Chromosome"/>
</dbReference>